<accession>A0A7I7T1U1</accession>
<dbReference type="RefSeq" id="WP_163746033.1">
    <property type="nucleotide sequence ID" value="NZ_AP022596.1"/>
</dbReference>
<dbReference type="Proteomes" id="UP000467148">
    <property type="component" value="Chromosome"/>
</dbReference>
<evidence type="ECO:0008006" key="3">
    <source>
        <dbReference type="Google" id="ProtNLM"/>
    </source>
</evidence>
<proteinExistence type="predicted"/>
<dbReference type="KEGG" id="mhev:MHEL_04280"/>
<keyword evidence="2" id="KW-1185">Reference proteome</keyword>
<gene>
    <name evidence="1" type="ORF">MHEL_04280</name>
</gene>
<evidence type="ECO:0000313" key="1">
    <source>
        <dbReference type="EMBL" id="BBY62185.1"/>
    </source>
</evidence>
<dbReference type="EMBL" id="AP022596">
    <property type="protein sequence ID" value="BBY62185.1"/>
    <property type="molecule type" value="Genomic_DNA"/>
</dbReference>
<name>A0A7I7T1U1_9MYCO</name>
<evidence type="ECO:0000313" key="2">
    <source>
        <dbReference type="Proteomes" id="UP000467148"/>
    </source>
</evidence>
<sequence length="129" mass="14650">MPDNDTESPVIPRYPTGLKTRGKRLWREMHESGDFSGSPETVTVIEEACYLADEIARQRRVIRRAGDDTRVSGYNGQPDSMPEIKDVQRNQQLLLAMLKAIRVEDDDAFGRKLTRSEVGRVAAAARYKR</sequence>
<organism evidence="1 2">
    <name type="scientific">Mycolicibacterium helvum</name>
    <dbReference type="NCBI Taxonomy" id="1534349"/>
    <lineage>
        <taxon>Bacteria</taxon>
        <taxon>Bacillati</taxon>
        <taxon>Actinomycetota</taxon>
        <taxon>Actinomycetes</taxon>
        <taxon>Mycobacteriales</taxon>
        <taxon>Mycobacteriaceae</taxon>
        <taxon>Mycolicibacterium</taxon>
    </lineage>
</organism>
<reference evidence="1 2" key="1">
    <citation type="journal article" date="2019" name="Emerg. Microbes Infect.">
        <title>Comprehensive subspecies identification of 175 nontuberculous mycobacteria species based on 7547 genomic profiles.</title>
        <authorList>
            <person name="Matsumoto Y."/>
            <person name="Kinjo T."/>
            <person name="Motooka D."/>
            <person name="Nabeya D."/>
            <person name="Jung N."/>
            <person name="Uechi K."/>
            <person name="Horii T."/>
            <person name="Iida T."/>
            <person name="Fujita J."/>
            <person name="Nakamura S."/>
        </authorList>
    </citation>
    <scope>NUCLEOTIDE SEQUENCE [LARGE SCALE GENOMIC DNA]</scope>
    <source>
        <strain evidence="1 2">JCM 30396</strain>
    </source>
</reference>
<protein>
    <recommendedName>
        <fullName evidence="3">Terminase</fullName>
    </recommendedName>
</protein>
<dbReference type="AlphaFoldDB" id="A0A7I7T1U1"/>